<dbReference type="Gene3D" id="3.20.20.70">
    <property type="entry name" value="Aldolase class I"/>
    <property type="match status" value="1"/>
</dbReference>
<evidence type="ECO:0000256" key="5">
    <source>
        <dbReference type="ARBA" id="ARBA00012550"/>
    </source>
</evidence>
<name>A0A9D1LA77_9CLOT</name>
<comment type="subcellular location">
    <subcellularLocation>
        <location evidence="2">Cytoplasm</location>
    </subcellularLocation>
</comment>
<dbReference type="FunFam" id="3.20.20.70:FF:000009">
    <property type="entry name" value="1-(5-phosphoribosyl)-5-[(5-phosphoribosylamino)methylideneamino] imidazole-4-carboxamide isomerase"/>
    <property type="match status" value="1"/>
</dbReference>
<dbReference type="AlphaFoldDB" id="A0A9D1LA77"/>
<comment type="caution">
    <text evidence="12">The sequence shown here is derived from an EMBL/GenBank/DDBJ whole genome shotgun (WGS) entry which is preliminary data.</text>
</comment>
<evidence type="ECO:0000256" key="7">
    <source>
        <dbReference type="ARBA" id="ARBA00022605"/>
    </source>
</evidence>
<reference evidence="12" key="1">
    <citation type="submission" date="2020-10" db="EMBL/GenBank/DDBJ databases">
        <authorList>
            <person name="Gilroy R."/>
        </authorList>
    </citation>
    <scope>NUCLEOTIDE SEQUENCE</scope>
    <source>
        <strain evidence="12">CHK195-4489</strain>
    </source>
</reference>
<dbReference type="InterPro" id="IPR011060">
    <property type="entry name" value="RibuloseP-bd_barrel"/>
</dbReference>
<evidence type="ECO:0000313" key="13">
    <source>
        <dbReference type="Proteomes" id="UP000824089"/>
    </source>
</evidence>
<reference evidence="12" key="2">
    <citation type="journal article" date="2021" name="PeerJ">
        <title>Extensive microbial diversity within the chicken gut microbiome revealed by metagenomics and culture.</title>
        <authorList>
            <person name="Gilroy R."/>
            <person name="Ravi A."/>
            <person name="Getino M."/>
            <person name="Pursley I."/>
            <person name="Horton D.L."/>
            <person name="Alikhan N.F."/>
            <person name="Baker D."/>
            <person name="Gharbi K."/>
            <person name="Hall N."/>
            <person name="Watson M."/>
            <person name="Adriaenssens E.M."/>
            <person name="Foster-Nyarko E."/>
            <person name="Jarju S."/>
            <person name="Secka A."/>
            <person name="Antonio M."/>
            <person name="Oren A."/>
            <person name="Chaudhuri R.R."/>
            <person name="La Ragione R."/>
            <person name="Hildebrand F."/>
            <person name="Pallen M.J."/>
        </authorList>
    </citation>
    <scope>NUCLEOTIDE SEQUENCE</scope>
    <source>
        <strain evidence="12">CHK195-4489</strain>
    </source>
</reference>
<dbReference type="EC" id="5.3.1.16" evidence="5"/>
<evidence type="ECO:0000256" key="10">
    <source>
        <dbReference type="ARBA" id="ARBA00030547"/>
    </source>
</evidence>
<dbReference type="InterPro" id="IPR023016">
    <property type="entry name" value="HisA/PriA"/>
</dbReference>
<dbReference type="GO" id="GO:0000105">
    <property type="term" value="P:L-histidine biosynthetic process"/>
    <property type="evidence" value="ECO:0007669"/>
    <property type="project" value="UniProtKB-KW"/>
</dbReference>
<keyword evidence="6" id="KW-0963">Cytoplasm</keyword>
<evidence type="ECO:0000256" key="2">
    <source>
        <dbReference type="ARBA" id="ARBA00004496"/>
    </source>
</evidence>
<dbReference type="CDD" id="cd04732">
    <property type="entry name" value="HisA"/>
    <property type="match status" value="1"/>
</dbReference>
<comment type="catalytic activity">
    <reaction evidence="1">
        <text>1-(5-phospho-beta-D-ribosyl)-5-[(5-phospho-beta-D-ribosylamino)methylideneamino]imidazole-4-carboxamide = 5-[(5-phospho-1-deoxy-D-ribulos-1-ylimino)methylamino]-1-(5-phospho-beta-D-ribosyl)imidazole-4-carboxamide</text>
        <dbReference type="Rhea" id="RHEA:15469"/>
        <dbReference type="ChEBI" id="CHEBI:58435"/>
        <dbReference type="ChEBI" id="CHEBI:58525"/>
        <dbReference type="EC" id="5.3.1.16"/>
    </reaction>
</comment>
<comment type="pathway">
    <text evidence="3">Amino-acid biosynthesis; L-histidine biosynthesis; L-histidine from 5-phospho-alpha-D-ribose 1-diphosphate: step 4/9.</text>
</comment>
<evidence type="ECO:0000313" key="12">
    <source>
        <dbReference type="EMBL" id="HIU28943.1"/>
    </source>
</evidence>
<proteinExistence type="inferred from homology"/>
<evidence type="ECO:0000256" key="9">
    <source>
        <dbReference type="ARBA" id="ARBA00023235"/>
    </source>
</evidence>
<evidence type="ECO:0000256" key="3">
    <source>
        <dbReference type="ARBA" id="ARBA00005133"/>
    </source>
</evidence>
<dbReference type="Pfam" id="PF00977">
    <property type="entry name" value="His_biosynth"/>
    <property type="match status" value="1"/>
</dbReference>
<evidence type="ECO:0000256" key="1">
    <source>
        <dbReference type="ARBA" id="ARBA00000901"/>
    </source>
</evidence>
<dbReference type="EMBL" id="DVMM01000027">
    <property type="protein sequence ID" value="HIU28943.1"/>
    <property type="molecule type" value="Genomic_DNA"/>
</dbReference>
<evidence type="ECO:0000256" key="11">
    <source>
        <dbReference type="RuleBase" id="RU003657"/>
    </source>
</evidence>
<organism evidence="12 13">
    <name type="scientific">Candidatus Egerieisoma faecipullorum</name>
    <dbReference type="NCBI Taxonomy" id="2840963"/>
    <lineage>
        <taxon>Bacteria</taxon>
        <taxon>Bacillati</taxon>
        <taxon>Bacillota</taxon>
        <taxon>Clostridia</taxon>
        <taxon>Eubacteriales</taxon>
        <taxon>Clostridiaceae</taxon>
        <taxon>Clostridiaceae incertae sedis</taxon>
        <taxon>Candidatus Egerieisoma</taxon>
    </lineage>
</organism>
<keyword evidence="7 11" id="KW-0028">Amino-acid biosynthesis</keyword>
<accession>A0A9D1LA77</accession>
<evidence type="ECO:0000256" key="4">
    <source>
        <dbReference type="ARBA" id="ARBA00009667"/>
    </source>
</evidence>
<feature type="non-terminal residue" evidence="12">
    <location>
        <position position="179"/>
    </location>
</feature>
<dbReference type="InterPro" id="IPR013785">
    <property type="entry name" value="Aldolase_TIM"/>
</dbReference>
<dbReference type="InterPro" id="IPR006062">
    <property type="entry name" value="His_biosynth"/>
</dbReference>
<protein>
    <recommendedName>
        <fullName evidence="5">1-(5-phosphoribosyl)-5-[(5-phosphoribosylamino)methylideneamino]imidazole-4-carboxamideisomerase</fullName>
        <ecNumber evidence="5">5.3.1.16</ecNumber>
    </recommendedName>
    <alternativeName>
        <fullName evidence="10">Phosphoribosylformimino-5-aminoimidazole carboxamide ribotide isomerase</fullName>
    </alternativeName>
</protein>
<sequence>MIIFPAIDLHHGCAVRLLRGDYNQMTEYSDSPEDVAAKFAAAGAGFLHVVDLEGAKTGIPVNLNSVAKITSVSGLRVQLGGGIRSMEVLQSCLEAGVARVILGTAALRDPAFLEAAVNAYGEAVAVGVDVRDGKVAVNGWTELSDTDFRAFCHTMETAGVQTVICTDISKDGAMQGTNR</sequence>
<dbReference type="InterPro" id="IPR044524">
    <property type="entry name" value="Isoase_HisA-like"/>
</dbReference>
<gene>
    <name evidence="12" type="ORF">IAD50_01450</name>
</gene>
<keyword evidence="8 11" id="KW-0368">Histidine biosynthesis</keyword>
<dbReference type="GO" id="GO:0005737">
    <property type="term" value="C:cytoplasm"/>
    <property type="evidence" value="ECO:0007669"/>
    <property type="project" value="UniProtKB-SubCell"/>
</dbReference>
<keyword evidence="9 12" id="KW-0413">Isomerase</keyword>
<dbReference type="GO" id="GO:0000162">
    <property type="term" value="P:L-tryptophan biosynthetic process"/>
    <property type="evidence" value="ECO:0007669"/>
    <property type="project" value="TreeGrafter"/>
</dbReference>
<dbReference type="GO" id="GO:0003949">
    <property type="term" value="F:1-(5-phosphoribosyl)-5-[(5-phosphoribosylamino)methylideneamino]imidazole-4-carboxamide isomerase activity"/>
    <property type="evidence" value="ECO:0007669"/>
    <property type="project" value="UniProtKB-EC"/>
</dbReference>
<dbReference type="PANTHER" id="PTHR43090:SF2">
    <property type="entry name" value="1-(5-PHOSPHORIBOSYL)-5-[(5-PHOSPHORIBOSYLAMINO)METHYLIDENEAMINO] IMIDAZOLE-4-CARBOXAMIDE ISOMERASE"/>
    <property type="match status" value="1"/>
</dbReference>
<dbReference type="Proteomes" id="UP000824089">
    <property type="component" value="Unassembled WGS sequence"/>
</dbReference>
<comment type="similarity">
    <text evidence="4 11">Belongs to the HisA/HisF family.</text>
</comment>
<evidence type="ECO:0000256" key="8">
    <source>
        <dbReference type="ARBA" id="ARBA00023102"/>
    </source>
</evidence>
<evidence type="ECO:0000256" key="6">
    <source>
        <dbReference type="ARBA" id="ARBA00022490"/>
    </source>
</evidence>
<dbReference type="PANTHER" id="PTHR43090">
    <property type="entry name" value="1-(5-PHOSPHORIBOSYL)-5-[(5-PHOSPHORIBOSYLAMINO)METHYLIDENEAMINO] IMIDAZOLE-4-CARBOXAMIDE ISOMERASE"/>
    <property type="match status" value="1"/>
</dbReference>
<dbReference type="SUPFAM" id="SSF51366">
    <property type="entry name" value="Ribulose-phoshate binding barrel"/>
    <property type="match status" value="1"/>
</dbReference>